<accession>B6IUH1</accession>
<protein>
    <recommendedName>
        <fullName evidence="3">Ribbon-helix-helix protein CopG domain-containing protein</fullName>
    </recommendedName>
</protein>
<evidence type="ECO:0000313" key="2">
    <source>
        <dbReference type="Proteomes" id="UP000001591"/>
    </source>
</evidence>
<dbReference type="HOGENOM" id="CLU_2303805_0_0_5"/>
<dbReference type="EMBL" id="CP000613">
    <property type="protein sequence ID" value="ACI99796.1"/>
    <property type="molecule type" value="Genomic_DNA"/>
</dbReference>
<dbReference type="AlphaFoldDB" id="B6IUH1"/>
<dbReference type="STRING" id="414684.RC1_2411"/>
<dbReference type="InterPro" id="IPR053842">
    <property type="entry name" value="NikA-like"/>
</dbReference>
<organism evidence="1 2">
    <name type="scientific">Rhodospirillum centenum (strain ATCC 51521 / SW)</name>
    <dbReference type="NCBI Taxonomy" id="414684"/>
    <lineage>
        <taxon>Bacteria</taxon>
        <taxon>Pseudomonadati</taxon>
        <taxon>Pseudomonadota</taxon>
        <taxon>Alphaproteobacteria</taxon>
        <taxon>Rhodospirillales</taxon>
        <taxon>Rhodospirillaceae</taxon>
        <taxon>Rhodospirillum</taxon>
    </lineage>
</organism>
<dbReference type="Pfam" id="PF21983">
    <property type="entry name" value="NikA-like"/>
    <property type="match status" value="1"/>
</dbReference>
<name>B6IUH1_RHOCS</name>
<keyword evidence="2" id="KW-1185">Reference proteome</keyword>
<dbReference type="Proteomes" id="UP000001591">
    <property type="component" value="Chromosome"/>
</dbReference>
<sequence>MILETDMAMVERATERVTVLMTPTERQSLERKAAAAGVTISDLVRRSVDGYDPDAQEEMRQLAALAVELDQSNRAAARALDDALEAVAATLAEVGSRRRA</sequence>
<dbReference type="KEGG" id="rce:RC1_2411"/>
<evidence type="ECO:0000313" key="1">
    <source>
        <dbReference type="EMBL" id="ACI99796.1"/>
    </source>
</evidence>
<reference evidence="1 2" key="1">
    <citation type="journal article" date="2010" name="BMC Genomics">
        <title>Metabolic flexibility revealed in the genome of the cyst-forming alpha-1 proteobacterium Rhodospirillum centenum.</title>
        <authorList>
            <person name="Lu Y.K."/>
            <person name="Marden J."/>
            <person name="Han M."/>
            <person name="Swingley W.D."/>
            <person name="Mastrian S.D."/>
            <person name="Chowdhury S.R."/>
            <person name="Hao J."/>
            <person name="Helmy T."/>
            <person name="Kim S."/>
            <person name="Kurdoglu A.A."/>
            <person name="Matthies H.J."/>
            <person name="Rollo D."/>
            <person name="Stothard P."/>
            <person name="Blankenship R.E."/>
            <person name="Bauer C.E."/>
            <person name="Touchman J.W."/>
        </authorList>
    </citation>
    <scope>NUCLEOTIDE SEQUENCE [LARGE SCALE GENOMIC DNA]</scope>
    <source>
        <strain evidence="2">ATCC 51521 / SW</strain>
    </source>
</reference>
<proteinExistence type="predicted"/>
<evidence type="ECO:0008006" key="3">
    <source>
        <dbReference type="Google" id="ProtNLM"/>
    </source>
</evidence>
<gene>
    <name evidence="1" type="ordered locus">RC1_2411</name>
</gene>